<accession>A0A329M0U6</accession>
<dbReference type="CDD" id="cd06261">
    <property type="entry name" value="TM_PBP2"/>
    <property type="match status" value="1"/>
</dbReference>
<sequence length="289" mass="32710">MKTFDARGSGKAFPFILYGVLTLAMLVVLIPLIYVVCISFATKQEILTRGFFLIPREWTINAYGYLFTNRNFLNAFNNALYITVVGTVINIVLTGLMAYGLSKSWLKGRKTINLLVLFTMLFGGGMIPTYLVVKELHLLNSYWSLFLTGAIAPFNLIVMRSFFQNIPIELEESARMDGCGEFRLLWKIILPLSLPVVATFVLFYAVNNWNTYFNAILYLNDTAKWPLQVFLRQMLIETDMGMESNSDGFEYSQAVKMAAVVITALPLSIVYPFLQKHFNQGMMLGSVKG</sequence>
<comment type="caution">
    <text evidence="9">The sequence shown here is derived from an EMBL/GenBank/DDBJ whole genome shotgun (WGS) entry which is preliminary data.</text>
</comment>
<dbReference type="Proteomes" id="UP000250369">
    <property type="component" value="Unassembled WGS sequence"/>
</dbReference>
<keyword evidence="5 7" id="KW-1133">Transmembrane helix</keyword>
<keyword evidence="4 7" id="KW-0812">Transmembrane</keyword>
<dbReference type="GO" id="GO:0055085">
    <property type="term" value="P:transmembrane transport"/>
    <property type="evidence" value="ECO:0007669"/>
    <property type="project" value="InterPro"/>
</dbReference>
<feature type="transmembrane region" description="Helical" evidence="7">
    <location>
        <begin position="79"/>
        <end position="100"/>
    </location>
</feature>
<evidence type="ECO:0000256" key="5">
    <source>
        <dbReference type="ARBA" id="ARBA00022989"/>
    </source>
</evidence>
<protein>
    <submittedName>
        <fullName evidence="9">ABC transporter permease</fullName>
    </submittedName>
</protein>
<dbReference type="OrthoDB" id="9810086at2"/>
<evidence type="ECO:0000256" key="2">
    <source>
        <dbReference type="ARBA" id="ARBA00022448"/>
    </source>
</evidence>
<reference evidence="9 10" key="1">
    <citation type="journal article" date="2009" name="Int. J. Syst. Evol. Microbiol.">
        <title>Paenibacillus contaminans sp. nov., isolated from a contaminated laboratory plate.</title>
        <authorList>
            <person name="Chou J.H."/>
            <person name="Lee J.H."/>
            <person name="Lin M.C."/>
            <person name="Chang P.S."/>
            <person name="Arun A.B."/>
            <person name="Young C.C."/>
            <person name="Chen W.M."/>
        </authorList>
    </citation>
    <scope>NUCLEOTIDE SEQUENCE [LARGE SCALE GENOMIC DNA]</scope>
    <source>
        <strain evidence="9 10">CKOBP-6</strain>
    </source>
</reference>
<feature type="domain" description="ABC transmembrane type-1" evidence="8">
    <location>
        <begin position="76"/>
        <end position="270"/>
    </location>
</feature>
<evidence type="ECO:0000256" key="3">
    <source>
        <dbReference type="ARBA" id="ARBA00022475"/>
    </source>
</evidence>
<keyword evidence="2 7" id="KW-0813">Transport</keyword>
<organism evidence="9 10">
    <name type="scientific">Paenibacillus contaminans</name>
    <dbReference type="NCBI Taxonomy" id="450362"/>
    <lineage>
        <taxon>Bacteria</taxon>
        <taxon>Bacillati</taxon>
        <taxon>Bacillota</taxon>
        <taxon>Bacilli</taxon>
        <taxon>Bacillales</taxon>
        <taxon>Paenibacillaceae</taxon>
        <taxon>Paenibacillus</taxon>
    </lineage>
</organism>
<dbReference type="Pfam" id="PF00528">
    <property type="entry name" value="BPD_transp_1"/>
    <property type="match status" value="1"/>
</dbReference>
<dbReference type="PROSITE" id="PS50928">
    <property type="entry name" value="ABC_TM1"/>
    <property type="match status" value="1"/>
</dbReference>
<dbReference type="Gene3D" id="1.10.3720.10">
    <property type="entry name" value="MetI-like"/>
    <property type="match status" value="1"/>
</dbReference>
<keyword evidence="3" id="KW-1003">Cell membrane</keyword>
<dbReference type="EMBL" id="QMFB01000030">
    <property type="protein sequence ID" value="RAV13300.1"/>
    <property type="molecule type" value="Genomic_DNA"/>
</dbReference>
<comment type="subcellular location">
    <subcellularLocation>
        <location evidence="1 7">Cell membrane</location>
        <topology evidence="1 7">Multi-pass membrane protein</topology>
    </subcellularLocation>
</comment>
<dbReference type="InterPro" id="IPR035906">
    <property type="entry name" value="MetI-like_sf"/>
</dbReference>
<feature type="transmembrane region" description="Helical" evidence="7">
    <location>
        <begin position="12"/>
        <end position="41"/>
    </location>
</feature>
<dbReference type="PANTHER" id="PTHR43744">
    <property type="entry name" value="ABC TRANSPORTER PERMEASE PROTEIN MG189-RELATED-RELATED"/>
    <property type="match status" value="1"/>
</dbReference>
<keyword evidence="6 7" id="KW-0472">Membrane</keyword>
<dbReference type="PANTHER" id="PTHR43744:SF9">
    <property type="entry name" value="POLYGALACTURONAN_RHAMNOGALACTURONAN TRANSPORT SYSTEM PERMEASE PROTEIN YTCP"/>
    <property type="match status" value="1"/>
</dbReference>
<evidence type="ECO:0000256" key="7">
    <source>
        <dbReference type="RuleBase" id="RU363032"/>
    </source>
</evidence>
<name>A0A329M0U6_9BACL</name>
<keyword evidence="10" id="KW-1185">Reference proteome</keyword>
<evidence type="ECO:0000256" key="4">
    <source>
        <dbReference type="ARBA" id="ARBA00022692"/>
    </source>
</evidence>
<dbReference type="SUPFAM" id="SSF161098">
    <property type="entry name" value="MetI-like"/>
    <property type="match status" value="1"/>
</dbReference>
<dbReference type="RefSeq" id="WP_113035364.1">
    <property type="nucleotide sequence ID" value="NZ_QMFB01000030.1"/>
</dbReference>
<feature type="transmembrane region" description="Helical" evidence="7">
    <location>
        <begin position="254"/>
        <end position="274"/>
    </location>
</feature>
<evidence type="ECO:0000313" key="10">
    <source>
        <dbReference type="Proteomes" id="UP000250369"/>
    </source>
</evidence>
<feature type="transmembrane region" description="Helical" evidence="7">
    <location>
        <begin position="184"/>
        <end position="206"/>
    </location>
</feature>
<dbReference type="GO" id="GO:0005886">
    <property type="term" value="C:plasma membrane"/>
    <property type="evidence" value="ECO:0007669"/>
    <property type="project" value="UniProtKB-SubCell"/>
</dbReference>
<evidence type="ECO:0000256" key="6">
    <source>
        <dbReference type="ARBA" id="ARBA00023136"/>
    </source>
</evidence>
<gene>
    <name evidence="9" type="ORF">DQG23_33370</name>
</gene>
<dbReference type="AlphaFoldDB" id="A0A329M0U6"/>
<evidence type="ECO:0000313" key="9">
    <source>
        <dbReference type="EMBL" id="RAV13300.1"/>
    </source>
</evidence>
<evidence type="ECO:0000256" key="1">
    <source>
        <dbReference type="ARBA" id="ARBA00004651"/>
    </source>
</evidence>
<proteinExistence type="inferred from homology"/>
<feature type="transmembrane region" description="Helical" evidence="7">
    <location>
        <begin position="112"/>
        <end position="131"/>
    </location>
</feature>
<feature type="transmembrane region" description="Helical" evidence="7">
    <location>
        <begin position="143"/>
        <end position="163"/>
    </location>
</feature>
<comment type="similarity">
    <text evidence="7">Belongs to the binding-protein-dependent transport system permease family.</text>
</comment>
<evidence type="ECO:0000259" key="8">
    <source>
        <dbReference type="PROSITE" id="PS50928"/>
    </source>
</evidence>
<dbReference type="InterPro" id="IPR000515">
    <property type="entry name" value="MetI-like"/>
</dbReference>